<dbReference type="HOGENOM" id="CLU_141932_2_1_12"/>
<dbReference type="InterPro" id="IPR001792">
    <property type="entry name" value="Acylphosphatase-like_dom"/>
</dbReference>
<protein>
    <recommendedName>
        <fullName evidence="2 4">acylphosphatase</fullName>
        <ecNumber evidence="2 4">3.6.1.7</ecNumber>
    </recommendedName>
</protein>
<dbReference type="PANTHER" id="PTHR47268:SF4">
    <property type="entry name" value="ACYLPHOSPHATASE"/>
    <property type="match status" value="1"/>
</dbReference>
<evidence type="ECO:0000256" key="4">
    <source>
        <dbReference type="PROSITE-ProRule" id="PRU00520"/>
    </source>
</evidence>
<dbReference type="PROSITE" id="PS00150">
    <property type="entry name" value="ACYLPHOSPHATASE_1"/>
    <property type="match status" value="1"/>
</dbReference>
<accession>A0A0E2E1B8</accession>
<dbReference type="Pfam" id="PF00708">
    <property type="entry name" value="Acylphosphatase"/>
    <property type="match status" value="1"/>
</dbReference>
<dbReference type="SUPFAM" id="SSF54975">
    <property type="entry name" value="Acylphosphatase/BLUF domain-like"/>
    <property type="match status" value="1"/>
</dbReference>
<evidence type="ECO:0000259" key="6">
    <source>
        <dbReference type="PROSITE" id="PS51160"/>
    </source>
</evidence>
<feature type="active site" evidence="4">
    <location>
        <position position="23"/>
    </location>
</feature>
<feature type="active site" evidence="4">
    <location>
        <position position="41"/>
    </location>
</feature>
<dbReference type="PROSITE" id="PS51160">
    <property type="entry name" value="ACYLPHOSPHATASE_3"/>
    <property type="match status" value="1"/>
</dbReference>
<evidence type="ECO:0000256" key="3">
    <source>
        <dbReference type="ARBA" id="ARBA00047645"/>
    </source>
</evidence>
<evidence type="ECO:0000313" key="7">
    <source>
        <dbReference type="EMBL" id="EMB30500.1"/>
    </source>
</evidence>
<comment type="catalytic activity">
    <reaction evidence="3 4">
        <text>an acyl phosphate + H2O = a carboxylate + phosphate + H(+)</text>
        <dbReference type="Rhea" id="RHEA:14965"/>
        <dbReference type="ChEBI" id="CHEBI:15377"/>
        <dbReference type="ChEBI" id="CHEBI:15378"/>
        <dbReference type="ChEBI" id="CHEBI:29067"/>
        <dbReference type="ChEBI" id="CHEBI:43474"/>
        <dbReference type="ChEBI" id="CHEBI:59918"/>
        <dbReference type="EC" id="3.6.1.7"/>
    </reaction>
</comment>
<evidence type="ECO:0000256" key="5">
    <source>
        <dbReference type="RuleBase" id="RU004168"/>
    </source>
</evidence>
<comment type="similarity">
    <text evidence="1 5">Belongs to the acylphosphatase family.</text>
</comment>
<dbReference type="PANTHER" id="PTHR47268">
    <property type="entry name" value="ACYLPHOSPHATASE"/>
    <property type="match status" value="1"/>
</dbReference>
<dbReference type="EC" id="3.6.1.7" evidence="2 4"/>
<sequence>MDKETLRALHIIVKGRVQGVGFRYWTRSLAKSLNVKGRVQNLADYSVEIIAEADTDTLGEFVYALKHEHPYARVESLNSEEVRARGYTDFRIEV</sequence>
<proteinExistence type="inferred from homology"/>
<reference evidence="7" key="1">
    <citation type="submission" date="2012-01" db="EMBL/GenBank/DDBJ databases">
        <title>The Genome Sequence of Treponema denticola H-22.</title>
        <authorList>
            <consortium name="The Broad Institute Genome Sequencing Platform"/>
            <person name="Earl A."/>
            <person name="Ward D."/>
            <person name="Feldgarden M."/>
            <person name="Gevers D."/>
            <person name="Blanton J.M."/>
            <person name="Fenno C.J."/>
            <person name="Baranova O.V."/>
            <person name="Mathney J."/>
            <person name="Dewhirst F.E."/>
            <person name="Izard J."/>
            <person name="Young S.K."/>
            <person name="Zeng Q."/>
            <person name="Gargeya S."/>
            <person name="Fitzgerald M."/>
            <person name="Haas B."/>
            <person name="Abouelleil A."/>
            <person name="Alvarado L."/>
            <person name="Arachchi H.M."/>
            <person name="Berlin A."/>
            <person name="Chapman S.B."/>
            <person name="Gearin G."/>
            <person name="Goldberg J."/>
            <person name="Griggs A."/>
            <person name="Gujja S."/>
            <person name="Hansen M."/>
            <person name="Heiman D."/>
            <person name="Howarth C."/>
            <person name="Larimer J."/>
            <person name="Lui A."/>
            <person name="MacDonald P.J.P."/>
            <person name="McCowen C."/>
            <person name="Montmayeur A."/>
            <person name="Murphy C."/>
            <person name="Neiman D."/>
            <person name="Pearson M."/>
            <person name="Priest M."/>
            <person name="Roberts A."/>
            <person name="Saif S."/>
            <person name="Shea T."/>
            <person name="Sisk P."/>
            <person name="Stolte C."/>
            <person name="Sykes S."/>
            <person name="Wortman J."/>
            <person name="Nusbaum C."/>
            <person name="Birren B."/>
        </authorList>
    </citation>
    <scope>NUCLEOTIDE SEQUENCE [LARGE SCALE GENOMIC DNA]</scope>
    <source>
        <strain evidence="7">H-22</strain>
    </source>
</reference>
<gene>
    <name evidence="7" type="ORF">HMPREF9726_02185</name>
</gene>
<keyword evidence="4" id="KW-0378">Hydrolase</keyword>
<dbReference type="PATRIC" id="fig|999432.5.peg.2268"/>
<name>A0A0E2E1B8_TREDN</name>
<evidence type="ECO:0000256" key="2">
    <source>
        <dbReference type="ARBA" id="ARBA00012150"/>
    </source>
</evidence>
<dbReference type="InterPro" id="IPR020456">
    <property type="entry name" value="Acylphosphatase"/>
</dbReference>
<dbReference type="EMBL" id="AGDV01000021">
    <property type="protein sequence ID" value="EMB30500.1"/>
    <property type="molecule type" value="Genomic_DNA"/>
</dbReference>
<organism evidence="7">
    <name type="scientific">Treponema denticola H-22</name>
    <dbReference type="NCBI Taxonomy" id="999432"/>
    <lineage>
        <taxon>Bacteria</taxon>
        <taxon>Pseudomonadati</taxon>
        <taxon>Spirochaetota</taxon>
        <taxon>Spirochaetia</taxon>
        <taxon>Spirochaetales</taxon>
        <taxon>Treponemataceae</taxon>
        <taxon>Treponema</taxon>
    </lineage>
</organism>
<dbReference type="Gene3D" id="3.30.70.100">
    <property type="match status" value="1"/>
</dbReference>
<dbReference type="GO" id="GO:0003998">
    <property type="term" value="F:acylphosphatase activity"/>
    <property type="evidence" value="ECO:0007669"/>
    <property type="project" value="UniProtKB-EC"/>
</dbReference>
<feature type="domain" description="Acylphosphatase-like" evidence="6">
    <location>
        <begin position="8"/>
        <end position="94"/>
    </location>
</feature>
<dbReference type="InterPro" id="IPR036046">
    <property type="entry name" value="Acylphosphatase-like_dom_sf"/>
</dbReference>
<dbReference type="InterPro" id="IPR017968">
    <property type="entry name" value="Acylphosphatase_CS"/>
</dbReference>
<evidence type="ECO:0000256" key="1">
    <source>
        <dbReference type="ARBA" id="ARBA00005614"/>
    </source>
</evidence>
<comment type="caution">
    <text evidence="7">The sequence shown here is derived from an EMBL/GenBank/DDBJ whole genome shotgun (WGS) entry which is preliminary data.</text>
</comment>
<dbReference type="Proteomes" id="UP000011705">
    <property type="component" value="Chromosome"/>
</dbReference>
<dbReference type="RefSeq" id="WP_002685597.1">
    <property type="nucleotide sequence ID" value="NZ_CM001795.1"/>
</dbReference>
<dbReference type="AlphaFoldDB" id="A0A0E2E1B8"/>